<dbReference type="RefSeq" id="WP_162345782.1">
    <property type="nucleotide sequence ID" value="NZ_JAAEAA010000007.1"/>
</dbReference>
<reference evidence="1 2" key="1">
    <citation type="submission" date="2020-01" db="EMBL/GenBank/DDBJ databases">
        <authorList>
            <person name="Kim M.K."/>
        </authorList>
    </citation>
    <scope>NUCLEOTIDE SEQUENCE [LARGE SCALE GENOMIC DNA]</scope>
    <source>
        <strain evidence="1 2">BT213</strain>
    </source>
</reference>
<organism evidence="1 2">
    <name type="scientific">Pontibacter fetidus</name>
    <dbReference type="NCBI Taxonomy" id="2700082"/>
    <lineage>
        <taxon>Bacteria</taxon>
        <taxon>Pseudomonadati</taxon>
        <taxon>Bacteroidota</taxon>
        <taxon>Cytophagia</taxon>
        <taxon>Cytophagales</taxon>
        <taxon>Hymenobacteraceae</taxon>
        <taxon>Pontibacter</taxon>
    </lineage>
</organism>
<keyword evidence="2" id="KW-1185">Reference proteome</keyword>
<gene>
    <name evidence="1" type="ORF">GWO68_07335</name>
</gene>
<accession>A0A6B2H8J8</accession>
<sequence>MEAAVFNNLNIRIEKREALAFYHQLRSYIQVEDKKSFSSLMDLNSSLMKDETLMASVISIMQGKHPLALTQFICTLKP</sequence>
<protein>
    <submittedName>
        <fullName evidence="1">Uncharacterized protein</fullName>
    </submittedName>
</protein>
<evidence type="ECO:0000313" key="2">
    <source>
        <dbReference type="Proteomes" id="UP000478546"/>
    </source>
</evidence>
<dbReference type="Proteomes" id="UP000478546">
    <property type="component" value="Unassembled WGS sequence"/>
</dbReference>
<dbReference type="AlphaFoldDB" id="A0A6B2H8J8"/>
<evidence type="ECO:0000313" key="1">
    <source>
        <dbReference type="EMBL" id="NDK55722.1"/>
    </source>
</evidence>
<dbReference type="EMBL" id="JAAEAA010000007">
    <property type="protein sequence ID" value="NDK55722.1"/>
    <property type="molecule type" value="Genomic_DNA"/>
</dbReference>
<comment type="caution">
    <text evidence="1">The sequence shown here is derived from an EMBL/GenBank/DDBJ whole genome shotgun (WGS) entry which is preliminary data.</text>
</comment>
<proteinExistence type="predicted"/>
<name>A0A6B2H8J8_9BACT</name>